<dbReference type="EMBL" id="VJON01000061">
    <property type="protein sequence ID" value="TSE29874.1"/>
    <property type="molecule type" value="Genomic_DNA"/>
</dbReference>
<proteinExistence type="predicted"/>
<dbReference type="RefSeq" id="WP_144329362.1">
    <property type="nucleotide sequence ID" value="NZ_VJON01000061.1"/>
</dbReference>
<organism evidence="1 2">
    <name type="scientific">Tepidimonas charontis</name>
    <dbReference type="NCBI Taxonomy" id="2267262"/>
    <lineage>
        <taxon>Bacteria</taxon>
        <taxon>Pseudomonadati</taxon>
        <taxon>Pseudomonadota</taxon>
        <taxon>Betaproteobacteria</taxon>
        <taxon>Burkholderiales</taxon>
        <taxon>Tepidimonas</taxon>
    </lineage>
</organism>
<dbReference type="InterPro" id="IPR001343">
    <property type="entry name" value="Hemolysn_Ca-bd"/>
</dbReference>
<reference evidence="1 2" key="1">
    <citation type="submission" date="2019-07" db="EMBL/GenBank/DDBJ databases">
        <title>Tepidimonas charontis SPSP-6 draft genome.</title>
        <authorList>
            <person name="Da Costa M.S."/>
            <person name="Froufe H.J.C."/>
            <person name="Egas C."/>
            <person name="Albuquerque L."/>
        </authorList>
    </citation>
    <scope>NUCLEOTIDE SEQUENCE [LARGE SCALE GENOMIC DNA]</scope>
    <source>
        <strain evidence="1 2">SPSP-6</strain>
    </source>
</reference>
<evidence type="ECO:0000313" key="2">
    <source>
        <dbReference type="Proteomes" id="UP000318294"/>
    </source>
</evidence>
<dbReference type="GO" id="GO:0005509">
    <property type="term" value="F:calcium ion binding"/>
    <property type="evidence" value="ECO:0007669"/>
    <property type="project" value="InterPro"/>
</dbReference>
<dbReference type="AlphaFoldDB" id="A0A554X207"/>
<comment type="caution">
    <text evidence="1">The sequence shown here is derived from an EMBL/GenBank/DDBJ whole genome shotgun (WGS) entry which is preliminary data.</text>
</comment>
<protein>
    <submittedName>
        <fullName evidence="1">Uncharacterized protein</fullName>
    </submittedName>
</protein>
<evidence type="ECO:0000313" key="1">
    <source>
        <dbReference type="EMBL" id="TSE29874.1"/>
    </source>
</evidence>
<gene>
    <name evidence="1" type="ORF">Tchar_02523</name>
</gene>
<dbReference type="Proteomes" id="UP000318294">
    <property type="component" value="Unassembled WGS sequence"/>
</dbReference>
<dbReference type="Pfam" id="PF00353">
    <property type="entry name" value="HemolysinCabind"/>
    <property type="match status" value="4"/>
</dbReference>
<keyword evidence="2" id="KW-1185">Reference proteome</keyword>
<sequence length="773" mass="77591">MNKVEGTAGNDVIEGLFGNSNNATFNAGDTIDGKGGNDTLNLIANGNTASDPVTVKDIDLINVQVATTVGGGATLDALLFTGVGAIHSKDSVGDLTINNLKLGTAVGINNSTKNLTATFTGTSGTSDEVTVEVNKAGSKSGSTTTRSTIDVGSGNTIEAVKLNVLGADNYITINGGNTNKTLTIVGNGTGVADINTTNVVTKVDASAYKGKLDLTLGGTSNVTVIGTAQDDTFRFGTTLNSADTITGGDGTDTLRATLSATQTPTVSGVEKAVLTFTGTNGNYNASKTSGMTVVDVISKSGNSDHISISGAKAELATINALRQSTGDGANPFGNITVAYASGAKADATLNIGGAAAHNVSNVTISNATTVTVQSKDKDATIGGTQTYNDATTLNFIAKDGTLTGSGAITADKVETLNVTADGKDVNIGHASNSFDGLKTLNVTASGAKATVHAEASPGTAGTNIAISEVNVKSANASGEVDVTVEGDMAAAADTFTISTVNFEVNGTSGAQTLKIVTDSNNATIAALNVNAAENATATVVLDESGTGAGYTIQGGVFQGKGNIVIQADTNINAIDLRNIDRTLLGSSSTLTIDDGNNTAHIYGTNGNDVIKVDNGNVTVYLADSLASNGKDTIQNYVGSLSNDRINVQAFLNSTPNAATTAVNGSSNDLDLVTGGNNVGYLYNVTGGTLSANKVVTSSTTANGKVILADNQKAVVLVSAVGGSGNLASNDTFNVYYVYDADSSTTSQNFVVELVATVTAGGNITAGNLLASIV</sequence>
<accession>A0A554X207</accession>
<dbReference type="OrthoDB" id="8914113at2"/>
<name>A0A554X207_9BURK</name>